<dbReference type="GO" id="GO:0005737">
    <property type="term" value="C:cytoplasm"/>
    <property type="evidence" value="ECO:0007669"/>
    <property type="project" value="TreeGrafter"/>
</dbReference>
<reference evidence="3" key="1">
    <citation type="journal article" date="2020" name="mSystems">
        <title>Genome- and Community-Level Interaction Insights into Carbon Utilization and Element Cycling Functions of Hydrothermarchaeota in Hydrothermal Sediment.</title>
        <authorList>
            <person name="Zhou Z."/>
            <person name="Liu Y."/>
            <person name="Xu W."/>
            <person name="Pan J."/>
            <person name="Luo Z.H."/>
            <person name="Li M."/>
        </authorList>
    </citation>
    <scope>NUCLEOTIDE SEQUENCE [LARGE SCALE GENOMIC DNA]</scope>
    <source>
        <strain evidence="3">SpSt-26</strain>
    </source>
</reference>
<dbReference type="Pfam" id="PF01266">
    <property type="entry name" value="DAO"/>
    <property type="match status" value="1"/>
</dbReference>
<comment type="caution">
    <text evidence="3">The sequence shown here is derived from an EMBL/GenBank/DDBJ whole genome shotgun (WGS) entry which is preliminary data.</text>
</comment>
<proteinExistence type="predicted"/>
<keyword evidence="1" id="KW-0560">Oxidoreductase</keyword>
<dbReference type="Gene3D" id="3.30.9.10">
    <property type="entry name" value="D-Amino Acid Oxidase, subunit A, domain 2"/>
    <property type="match status" value="1"/>
</dbReference>
<evidence type="ECO:0000256" key="1">
    <source>
        <dbReference type="ARBA" id="ARBA00023002"/>
    </source>
</evidence>
<dbReference type="AlphaFoldDB" id="A0A7J2TIH5"/>
<evidence type="ECO:0000259" key="2">
    <source>
        <dbReference type="Pfam" id="PF01266"/>
    </source>
</evidence>
<dbReference type="Gene3D" id="3.50.50.60">
    <property type="entry name" value="FAD/NAD(P)-binding domain"/>
    <property type="match status" value="1"/>
</dbReference>
<name>A0A7J2TIH5_ARCFL</name>
<dbReference type="InterPro" id="IPR036188">
    <property type="entry name" value="FAD/NAD-bd_sf"/>
</dbReference>
<dbReference type="EMBL" id="DSLA01000037">
    <property type="protein sequence ID" value="HEH34994.1"/>
    <property type="molecule type" value="Genomic_DNA"/>
</dbReference>
<dbReference type="InterPro" id="IPR006076">
    <property type="entry name" value="FAD-dep_OxRdtase"/>
</dbReference>
<gene>
    <name evidence="3" type="ORF">ENP88_02325</name>
</gene>
<dbReference type="PANTHER" id="PTHR13847:SF287">
    <property type="entry name" value="FAD-DEPENDENT OXIDOREDUCTASE DOMAIN-CONTAINING PROTEIN 1"/>
    <property type="match status" value="1"/>
</dbReference>
<feature type="domain" description="FAD dependent oxidoreductase" evidence="2">
    <location>
        <begin position="2"/>
        <end position="331"/>
    </location>
</feature>
<organism evidence="3">
    <name type="scientific">Archaeoglobus fulgidus</name>
    <dbReference type="NCBI Taxonomy" id="2234"/>
    <lineage>
        <taxon>Archaea</taxon>
        <taxon>Methanobacteriati</taxon>
        <taxon>Methanobacteriota</taxon>
        <taxon>Archaeoglobi</taxon>
        <taxon>Archaeoglobales</taxon>
        <taxon>Archaeoglobaceae</taxon>
        <taxon>Archaeoglobus</taxon>
    </lineage>
</organism>
<protein>
    <submittedName>
        <fullName evidence="3">FAD-binding oxidoreductase</fullName>
    </submittedName>
</protein>
<sequence>MKVAVIGAGIAGLATAYFLAKEGVKVEVYEQKFLLHGASGRNSGGITAQFGDEELIKLAIRSEELYDKLQSEIGFNFLLRRNGYLKLANSIDELREIEVQKKAGLKVKMLEPEEVKDIFEDINTKAFKFASFYPKGAVVFPWAVIWGLAKGCRELGVEVRDFTKVEVVAENGKVKGVNFGEFREADVVVNAAGAWSKEINEKLGIKDQKTIVKEEICVTESIKPYIDPYIMHVSNGLFLSQSMRGEIVGGIVGRANGDMRSSLDFLIRYAKLATELVPKLKGLAVLRQWAGIYDETPNGRPKIGFSEIKGLFQLNGFGRKGMSIALACAEKASKEILKFTQEV</sequence>
<accession>A0A7J2TIH5</accession>
<dbReference type="SUPFAM" id="SSF51905">
    <property type="entry name" value="FAD/NAD(P)-binding domain"/>
    <property type="match status" value="1"/>
</dbReference>
<evidence type="ECO:0000313" key="3">
    <source>
        <dbReference type="EMBL" id="HEH34994.1"/>
    </source>
</evidence>
<dbReference type="PRINTS" id="PR00419">
    <property type="entry name" value="ADXRDTASE"/>
</dbReference>
<dbReference type="GO" id="GO:0016491">
    <property type="term" value="F:oxidoreductase activity"/>
    <property type="evidence" value="ECO:0007669"/>
    <property type="project" value="UniProtKB-KW"/>
</dbReference>
<dbReference type="PANTHER" id="PTHR13847">
    <property type="entry name" value="SARCOSINE DEHYDROGENASE-RELATED"/>
    <property type="match status" value="1"/>
</dbReference>